<accession>A0AC34R2T2</accession>
<organism evidence="1 2">
    <name type="scientific">Panagrolaimus sp. JU765</name>
    <dbReference type="NCBI Taxonomy" id="591449"/>
    <lineage>
        <taxon>Eukaryota</taxon>
        <taxon>Metazoa</taxon>
        <taxon>Ecdysozoa</taxon>
        <taxon>Nematoda</taxon>
        <taxon>Chromadorea</taxon>
        <taxon>Rhabditida</taxon>
        <taxon>Tylenchina</taxon>
        <taxon>Panagrolaimomorpha</taxon>
        <taxon>Panagrolaimoidea</taxon>
        <taxon>Panagrolaimidae</taxon>
        <taxon>Panagrolaimus</taxon>
    </lineage>
</organism>
<sequence>MSENKQQPQNNAGDGGIQAQDYIKLIVVGMDGIEVHFRAKYGTRLAKLKKSYCECIGVQVKTLRFLYAGSRIGDEDTPKTLEMEENDVIKVYKEQLNGCRCKYDKDFFSCACRVLNKLNEIREIDNLPLFKLDPDLNWIAQSEADNFTETFPTSENVEDPQLLSDTEALKTIEKWAKDLNSKDKNGKCSSLKECQQSQNFLWKNSTKLGVGVFQHKNQLLYTVVMEPGNDTDVQVPNLVPKDSPLTVLKQKLLFLILGIVLAVLIVVSFLREE</sequence>
<reference evidence="2" key="1">
    <citation type="submission" date="2022-11" db="UniProtKB">
        <authorList>
            <consortium name="WormBaseParasite"/>
        </authorList>
    </citation>
    <scope>IDENTIFICATION</scope>
</reference>
<evidence type="ECO:0000313" key="2">
    <source>
        <dbReference type="WBParaSite" id="JU765_v2.g285.t1"/>
    </source>
</evidence>
<dbReference type="Proteomes" id="UP000887576">
    <property type="component" value="Unplaced"/>
</dbReference>
<evidence type="ECO:0000313" key="1">
    <source>
        <dbReference type="Proteomes" id="UP000887576"/>
    </source>
</evidence>
<dbReference type="WBParaSite" id="JU765_v2.g285.t1">
    <property type="protein sequence ID" value="JU765_v2.g285.t1"/>
    <property type="gene ID" value="JU765_v2.g285"/>
</dbReference>
<name>A0AC34R2T2_9BILA</name>
<proteinExistence type="predicted"/>
<protein>
    <submittedName>
        <fullName evidence="2">Ubiquitin-like domain-containing protein</fullName>
    </submittedName>
</protein>